<dbReference type="Pfam" id="PF00326">
    <property type="entry name" value="Peptidase_S9"/>
    <property type="match status" value="1"/>
</dbReference>
<sequence>MSETHRLFMADGFDTYQEAFPLYYVTSDDPPFLLIHGDADETVPIKNSEVMEQALRKAGVPVKLISVPGGKHGQEFPGPTYYMREMPRWFDQYLLKK</sequence>
<evidence type="ECO:0000313" key="3">
    <source>
        <dbReference type="Proteomes" id="UP001501175"/>
    </source>
</evidence>
<feature type="domain" description="Peptidase S9 prolyl oligopeptidase catalytic" evidence="1">
    <location>
        <begin position="14"/>
        <end position="94"/>
    </location>
</feature>
<organism evidence="2 3">
    <name type="scientific">Nibrella saemangeumensis</name>
    <dbReference type="NCBI Taxonomy" id="1084526"/>
    <lineage>
        <taxon>Bacteria</taxon>
        <taxon>Pseudomonadati</taxon>
        <taxon>Bacteroidota</taxon>
        <taxon>Cytophagia</taxon>
        <taxon>Cytophagales</taxon>
        <taxon>Spirosomataceae</taxon>
        <taxon>Nibrella</taxon>
    </lineage>
</organism>
<dbReference type="SUPFAM" id="SSF53474">
    <property type="entry name" value="alpha/beta-Hydrolases"/>
    <property type="match status" value="1"/>
</dbReference>
<evidence type="ECO:0000259" key="1">
    <source>
        <dbReference type="Pfam" id="PF00326"/>
    </source>
</evidence>
<dbReference type="InterPro" id="IPR001375">
    <property type="entry name" value="Peptidase_S9_cat"/>
</dbReference>
<evidence type="ECO:0000313" key="2">
    <source>
        <dbReference type="EMBL" id="GAA4455810.1"/>
    </source>
</evidence>
<keyword evidence="3" id="KW-1185">Reference proteome</keyword>
<dbReference type="Gene3D" id="3.40.50.1820">
    <property type="entry name" value="alpha/beta hydrolase"/>
    <property type="match status" value="1"/>
</dbReference>
<gene>
    <name evidence="2" type="ORF">GCM10023189_24110</name>
</gene>
<accession>A0ABP8MX90</accession>
<dbReference type="RefSeq" id="WP_345243790.1">
    <property type="nucleotide sequence ID" value="NZ_BAABHD010000027.1"/>
</dbReference>
<protein>
    <recommendedName>
        <fullName evidence="1">Peptidase S9 prolyl oligopeptidase catalytic domain-containing protein</fullName>
    </recommendedName>
</protein>
<dbReference type="EMBL" id="BAABHD010000027">
    <property type="protein sequence ID" value="GAA4455810.1"/>
    <property type="molecule type" value="Genomic_DNA"/>
</dbReference>
<reference evidence="3" key="1">
    <citation type="journal article" date="2019" name="Int. J. Syst. Evol. Microbiol.">
        <title>The Global Catalogue of Microorganisms (GCM) 10K type strain sequencing project: providing services to taxonomists for standard genome sequencing and annotation.</title>
        <authorList>
            <consortium name="The Broad Institute Genomics Platform"/>
            <consortium name="The Broad Institute Genome Sequencing Center for Infectious Disease"/>
            <person name="Wu L."/>
            <person name="Ma J."/>
        </authorList>
    </citation>
    <scope>NUCLEOTIDE SEQUENCE [LARGE SCALE GENOMIC DNA]</scope>
    <source>
        <strain evidence="3">JCM 17927</strain>
    </source>
</reference>
<name>A0ABP8MX90_9BACT</name>
<dbReference type="Proteomes" id="UP001501175">
    <property type="component" value="Unassembled WGS sequence"/>
</dbReference>
<proteinExistence type="predicted"/>
<comment type="caution">
    <text evidence="2">The sequence shown here is derived from an EMBL/GenBank/DDBJ whole genome shotgun (WGS) entry which is preliminary data.</text>
</comment>
<dbReference type="InterPro" id="IPR029058">
    <property type="entry name" value="AB_hydrolase_fold"/>
</dbReference>